<dbReference type="Gene3D" id="1.10.238.10">
    <property type="entry name" value="EF-hand"/>
    <property type="match status" value="2"/>
</dbReference>
<accession>A0A1R3JFD9</accession>
<dbReference type="PANTHER" id="PTHR10827:SF98">
    <property type="entry name" value="45 KDA CALCIUM-BINDING PROTEIN"/>
    <property type="match status" value="1"/>
</dbReference>
<keyword evidence="2" id="KW-0677">Repeat</keyword>
<dbReference type="SUPFAM" id="SSF47473">
    <property type="entry name" value="EF-hand"/>
    <property type="match status" value="2"/>
</dbReference>
<dbReference type="InterPro" id="IPR011992">
    <property type="entry name" value="EF-hand-dom_pair"/>
</dbReference>
<keyword evidence="6" id="KW-1185">Reference proteome</keyword>
<comment type="caution">
    <text evidence="5">The sequence shown here is derived from an EMBL/GenBank/DDBJ whole genome shotgun (WGS) entry which is preliminary data.</text>
</comment>
<evidence type="ECO:0000256" key="2">
    <source>
        <dbReference type="ARBA" id="ARBA00022737"/>
    </source>
</evidence>
<keyword evidence="1" id="KW-0479">Metal-binding</keyword>
<dbReference type="STRING" id="93759.A0A1R3JFD9"/>
<feature type="domain" description="EF-hand" evidence="4">
    <location>
        <begin position="206"/>
        <end position="241"/>
    </location>
</feature>
<dbReference type="PROSITE" id="PS50222">
    <property type="entry name" value="EF_HAND_2"/>
    <property type="match status" value="2"/>
</dbReference>
<dbReference type="InterPro" id="IPR002048">
    <property type="entry name" value="EF_hand_dom"/>
</dbReference>
<protein>
    <submittedName>
        <fullName evidence="5">Calcium-binding EF-hand</fullName>
    </submittedName>
</protein>
<dbReference type="Pfam" id="PF13499">
    <property type="entry name" value="EF-hand_7"/>
    <property type="match status" value="1"/>
</dbReference>
<dbReference type="InterPro" id="IPR018247">
    <property type="entry name" value="EF_Hand_1_Ca_BS"/>
</dbReference>
<dbReference type="GO" id="GO:0005509">
    <property type="term" value="F:calcium ion binding"/>
    <property type="evidence" value="ECO:0007669"/>
    <property type="project" value="InterPro"/>
</dbReference>
<reference evidence="6" key="1">
    <citation type="submission" date="2013-09" db="EMBL/GenBank/DDBJ databases">
        <title>Corchorus olitorius genome sequencing.</title>
        <authorList>
            <person name="Alam M."/>
            <person name="Haque M.S."/>
            <person name="Islam M.S."/>
            <person name="Emdad E.M."/>
            <person name="Islam M.M."/>
            <person name="Ahmed B."/>
            <person name="Halim A."/>
            <person name="Hossen Q.M.M."/>
            <person name="Hossain M.Z."/>
            <person name="Ahmed R."/>
            <person name="Khan M.M."/>
            <person name="Islam R."/>
            <person name="Rashid M.M."/>
            <person name="Khan S.A."/>
            <person name="Rahman M.S."/>
            <person name="Alam M."/>
            <person name="Yahiya A.S."/>
            <person name="Khan M.S."/>
            <person name="Azam M.S."/>
            <person name="Haque T."/>
            <person name="Lashkar M.Z.H."/>
            <person name="Akhand A.I."/>
            <person name="Morshed G."/>
            <person name="Roy S."/>
            <person name="Uddin K.S."/>
            <person name="Rabeya T."/>
            <person name="Hossain A.S."/>
            <person name="Chowdhury A."/>
            <person name="Snigdha A.R."/>
            <person name="Mortoza M.S."/>
            <person name="Matin S.A."/>
            <person name="Hoque S.M.E."/>
            <person name="Islam M.K."/>
            <person name="Roy D.K."/>
            <person name="Haider R."/>
            <person name="Moosa M.M."/>
            <person name="Elias S.M."/>
            <person name="Hasan A.M."/>
            <person name="Jahan S."/>
            <person name="Shafiuddin M."/>
            <person name="Mahmood N."/>
            <person name="Shommy N.S."/>
        </authorList>
    </citation>
    <scope>NUCLEOTIDE SEQUENCE [LARGE SCALE GENOMIC DNA]</scope>
    <source>
        <strain evidence="6">cv. O-4</strain>
    </source>
</reference>
<dbReference type="OrthoDB" id="293868at2759"/>
<evidence type="ECO:0000256" key="1">
    <source>
        <dbReference type="ARBA" id="ARBA00022723"/>
    </source>
</evidence>
<dbReference type="EMBL" id="AWUE01016255">
    <property type="protein sequence ID" value="OMO93536.1"/>
    <property type="molecule type" value="Genomic_DNA"/>
</dbReference>
<evidence type="ECO:0000256" key="3">
    <source>
        <dbReference type="ARBA" id="ARBA00022837"/>
    </source>
</evidence>
<dbReference type="SMART" id="SM00054">
    <property type="entry name" value="EFh"/>
    <property type="match status" value="3"/>
</dbReference>
<evidence type="ECO:0000313" key="6">
    <source>
        <dbReference type="Proteomes" id="UP000187203"/>
    </source>
</evidence>
<dbReference type="FunFam" id="1.10.238.10:FF:000297">
    <property type="entry name" value="Calcium-binding EF hand family protein"/>
    <property type="match status" value="1"/>
</dbReference>
<keyword evidence="3" id="KW-0106">Calcium</keyword>
<evidence type="ECO:0000313" key="5">
    <source>
        <dbReference type="EMBL" id="OMO93536.1"/>
    </source>
</evidence>
<dbReference type="AlphaFoldDB" id="A0A1R3JFD9"/>
<dbReference type="PROSITE" id="PS00018">
    <property type="entry name" value="EF_HAND_1"/>
    <property type="match status" value="3"/>
</dbReference>
<name>A0A1R3JFD9_9ROSI</name>
<dbReference type="Proteomes" id="UP000187203">
    <property type="component" value="Unassembled WGS sequence"/>
</dbReference>
<organism evidence="5 6">
    <name type="scientific">Corchorus olitorius</name>
    <dbReference type="NCBI Taxonomy" id="93759"/>
    <lineage>
        <taxon>Eukaryota</taxon>
        <taxon>Viridiplantae</taxon>
        <taxon>Streptophyta</taxon>
        <taxon>Embryophyta</taxon>
        <taxon>Tracheophyta</taxon>
        <taxon>Spermatophyta</taxon>
        <taxon>Magnoliopsida</taxon>
        <taxon>eudicotyledons</taxon>
        <taxon>Gunneridae</taxon>
        <taxon>Pentapetalae</taxon>
        <taxon>rosids</taxon>
        <taxon>malvids</taxon>
        <taxon>Malvales</taxon>
        <taxon>Malvaceae</taxon>
        <taxon>Grewioideae</taxon>
        <taxon>Apeibeae</taxon>
        <taxon>Corchorus</taxon>
    </lineage>
</organism>
<proteinExistence type="predicted"/>
<dbReference type="PANTHER" id="PTHR10827">
    <property type="entry name" value="RETICULOCALBIN"/>
    <property type="match status" value="1"/>
</dbReference>
<feature type="domain" description="EF-hand" evidence="4">
    <location>
        <begin position="172"/>
        <end position="197"/>
    </location>
</feature>
<dbReference type="Pfam" id="PF13833">
    <property type="entry name" value="EF-hand_8"/>
    <property type="match status" value="1"/>
</dbReference>
<sequence>MAKAVVYTLLTTAFIILFVFSPNKRHGHHGTSARRLGLKAAHFDPLVTRIERTADEKGGSYHGDPPQHISYVPAVSDAYEYFNDDGSLNTTLRLVILFPMLDNAPPDNLISPNELAAWIDQQAINRLSYRTNKVMSWHDKNGDGVISFTDLLHPEDSDNENVQTWLLREKTKRMDEDHDGKLNFKEFLDHAFNIYKTYADFETASALVPTAEEKFLELDINKNKYLEMEELRPILRYLHPGELLYAKFYTNYLIKEADDNKDGKLSLEEMMNHEHIFYNTLYDSDNDDDDDDDDDHDEL</sequence>
<dbReference type="GO" id="GO:0005783">
    <property type="term" value="C:endoplasmic reticulum"/>
    <property type="evidence" value="ECO:0007669"/>
    <property type="project" value="TreeGrafter"/>
</dbReference>
<gene>
    <name evidence="5" type="ORF">COLO4_16799</name>
</gene>
<evidence type="ECO:0000259" key="4">
    <source>
        <dbReference type="PROSITE" id="PS50222"/>
    </source>
</evidence>